<accession>A0A4Y7TLD4</accession>
<gene>
    <name evidence="1" type="ORF">FA13DRAFT_1501235</name>
</gene>
<organism evidence="1 2">
    <name type="scientific">Coprinellus micaceus</name>
    <name type="common">Glistening ink-cap mushroom</name>
    <name type="synonym">Coprinus micaceus</name>
    <dbReference type="NCBI Taxonomy" id="71717"/>
    <lineage>
        <taxon>Eukaryota</taxon>
        <taxon>Fungi</taxon>
        <taxon>Dikarya</taxon>
        <taxon>Basidiomycota</taxon>
        <taxon>Agaricomycotina</taxon>
        <taxon>Agaricomycetes</taxon>
        <taxon>Agaricomycetidae</taxon>
        <taxon>Agaricales</taxon>
        <taxon>Agaricineae</taxon>
        <taxon>Psathyrellaceae</taxon>
        <taxon>Coprinellus</taxon>
    </lineage>
</organism>
<comment type="caution">
    <text evidence="1">The sequence shown here is derived from an EMBL/GenBank/DDBJ whole genome shotgun (WGS) entry which is preliminary data.</text>
</comment>
<dbReference type="Proteomes" id="UP000298030">
    <property type="component" value="Unassembled WGS sequence"/>
</dbReference>
<sequence>MRGDMSRWELWVRVRVPRDLRGQVPHHAPCIFASRCLHRADWLREHCDGGNFEKECPWTPVLAFRTFAGVQPRINIPHGGIGERTGLWWSWWLATKNEFDAPMPQGDNWRPDDSCFEIERPFLTRIFIMHVLVHLPSLMNGSRGRHITTRSSKGRYPSLTYWPHHLVLSRCQ</sequence>
<dbReference type="AlphaFoldDB" id="A0A4Y7TLD4"/>
<reference evidence="1 2" key="1">
    <citation type="journal article" date="2019" name="Nat. Ecol. Evol.">
        <title>Megaphylogeny resolves global patterns of mushroom evolution.</title>
        <authorList>
            <person name="Varga T."/>
            <person name="Krizsan K."/>
            <person name="Foldi C."/>
            <person name="Dima B."/>
            <person name="Sanchez-Garcia M."/>
            <person name="Sanchez-Ramirez S."/>
            <person name="Szollosi G.J."/>
            <person name="Szarkandi J.G."/>
            <person name="Papp V."/>
            <person name="Albert L."/>
            <person name="Andreopoulos W."/>
            <person name="Angelini C."/>
            <person name="Antonin V."/>
            <person name="Barry K.W."/>
            <person name="Bougher N.L."/>
            <person name="Buchanan P."/>
            <person name="Buyck B."/>
            <person name="Bense V."/>
            <person name="Catcheside P."/>
            <person name="Chovatia M."/>
            <person name="Cooper J."/>
            <person name="Damon W."/>
            <person name="Desjardin D."/>
            <person name="Finy P."/>
            <person name="Geml J."/>
            <person name="Haridas S."/>
            <person name="Hughes K."/>
            <person name="Justo A."/>
            <person name="Karasinski D."/>
            <person name="Kautmanova I."/>
            <person name="Kiss B."/>
            <person name="Kocsube S."/>
            <person name="Kotiranta H."/>
            <person name="LaButti K.M."/>
            <person name="Lechner B.E."/>
            <person name="Liimatainen K."/>
            <person name="Lipzen A."/>
            <person name="Lukacs Z."/>
            <person name="Mihaltcheva S."/>
            <person name="Morgado L.N."/>
            <person name="Niskanen T."/>
            <person name="Noordeloos M.E."/>
            <person name="Ohm R.A."/>
            <person name="Ortiz-Santana B."/>
            <person name="Ovrebo C."/>
            <person name="Racz N."/>
            <person name="Riley R."/>
            <person name="Savchenko A."/>
            <person name="Shiryaev A."/>
            <person name="Soop K."/>
            <person name="Spirin V."/>
            <person name="Szebenyi C."/>
            <person name="Tomsovsky M."/>
            <person name="Tulloss R.E."/>
            <person name="Uehling J."/>
            <person name="Grigoriev I.V."/>
            <person name="Vagvolgyi C."/>
            <person name="Papp T."/>
            <person name="Martin F.M."/>
            <person name="Miettinen O."/>
            <person name="Hibbett D.S."/>
            <person name="Nagy L.G."/>
        </authorList>
    </citation>
    <scope>NUCLEOTIDE SEQUENCE [LARGE SCALE GENOMIC DNA]</scope>
    <source>
        <strain evidence="1 2">FP101781</strain>
    </source>
</reference>
<protein>
    <submittedName>
        <fullName evidence="1">Uncharacterized protein</fullName>
    </submittedName>
</protein>
<keyword evidence="2" id="KW-1185">Reference proteome</keyword>
<evidence type="ECO:0000313" key="2">
    <source>
        <dbReference type="Proteomes" id="UP000298030"/>
    </source>
</evidence>
<name>A0A4Y7TLD4_COPMI</name>
<dbReference type="EMBL" id="QPFP01000009">
    <property type="protein sequence ID" value="TEB34748.1"/>
    <property type="molecule type" value="Genomic_DNA"/>
</dbReference>
<evidence type="ECO:0000313" key="1">
    <source>
        <dbReference type="EMBL" id="TEB34748.1"/>
    </source>
</evidence>
<proteinExistence type="predicted"/>